<feature type="chain" id="PRO_5011692728" evidence="6">
    <location>
        <begin position="21"/>
        <end position="479"/>
    </location>
</feature>
<dbReference type="EMBL" id="FOLQ01000002">
    <property type="protein sequence ID" value="SFC76701.1"/>
    <property type="molecule type" value="Genomic_DNA"/>
</dbReference>
<evidence type="ECO:0000256" key="1">
    <source>
        <dbReference type="ARBA" id="ARBA00004442"/>
    </source>
</evidence>
<dbReference type="CDD" id="cd08977">
    <property type="entry name" value="SusD"/>
    <property type="match status" value="1"/>
</dbReference>
<feature type="signal peptide" evidence="6">
    <location>
        <begin position="1"/>
        <end position="20"/>
    </location>
</feature>
<dbReference type="Gene3D" id="1.25.40.390">
    <property type="match status" value="1"/>
</dbReference>
<dbReference type="GO" id="GO:0009279">
    <property type="term" value="C:cell outer membrane"/>
    <property type="evidence" value="ECO:0007669"/>
    <property type="project" value="UniProtKB-SubCell"/>
</dbReference>
<dbReference type="Pfam" id="PF14322">
    <property type="entry name" value="SusD-like_3"/>
    <property type="match status" value="1"/>
</dbReference>
<evidence type="ECO:0000313" key="9">
    <source>
        <dbReference type="EMBL" id="SFC76701.1"/>
    </source>
</evidence>
<dbReference type="PROSITE" id="PS51257">
    <property type="entry name" value="PROKAR_LIPOPROTEIN"/>
    <property type="match status" value="1"/>
</dbReference>
<dbReference type="Pfam" id="PF07980">
    <property type="entry name" value="SusD_RagB"/>
    <property type="match status" value="1"/>
</dbReference>
<feature type="domain" description="RagB/SusD" evidence="7">
    <location>
        <begin position="326"/>
        <end position="479"/>
    </location>
</feature>
<keyword evidence="4" id="KW-0472">Membrane</keyword>
<evidence type="ECO:0000256" key="2">
    <source>
        <dbReference type="ARBA" id="ARBA00006275"/>
    </source>
</evidence>
<comment type="subcellular location">
    <subcellularLocation>
        <location evidence="1">Cell outer membrane</location>
    </subcellularLocation>
</comment>
<dbReference type="RefSeq" id="WP_093824287.1">
    <property type="nucleotide sequence ID" value="NZ_FOLQ01000002.1"/>
</dbReference>
<organism evidence="9 10">
    <name type="scientific">Spirosoma endophyticum</name>
    <dbReference type="NCBI Taxonomy" id="662367"/>
    <lineage>
        <taxon>Bacteria</taxon>
        <taxon>Pseudomonadati</taxon>
        <taxon>Bacteroidota</taxon>
        <taxon>Cytophagia</taxon>
        <taxon>Cytophagales</taxon>
        <taxon>Cytophagaceae</taxon>
        <taxon>Spirosoma</taxon>
    </lineage>
</organism>
<evidence type="ECO:0000313" key="10">
    <source>
        <dbReference type="Proteomes" id="UP000198598"/>
    </source>
</evidence>
<dbReference type="InterPro" id="IPR012944">
    <property type="entry name" value="SusD_RagB_dom"/>
</dbReference>
<dbReference type="STRING" id="662367.SAMN05216167_102354"/>
<name>A0A1I1LUE1_9BACT</name>
<protein>
    <submittedName>
        <fullName evidence="9">Starch-binding associating with outer membrane</fullName>
    </submittedName>
</protein>
<evidence type="ECO:0000256" key="3">
    <source>
        <dbReference type="ARBA" id="ARBA00022729"/>
    </source>
</evidence>
<dbReference type="InterPro" id="IPR033985">
    <property type="entry name" value="SusD-like_N"/>
</dbReference>
<feature type="domain" description="SusD-like N-terminal" evidence="8">
    <location>
        <begin position="76"/>
        <end position="218"/>
    </location>
</feature>
<dbReference type="OrthoDB" id="636214at2"/>
<keyword evidence="10" id="KW-1185">Reference proteome</keyword>
<keyword evidence="5" id="KW-0998">Cell outer membrane</keyword>
<sequence>MKTNRILLVATLALGLGACSLEETPPSSLAPVNFYTNANDATAAVNAVYDISNQVGDQSRNFIIMGDLPSDDMDPLLNNADRVQLWSFQTIATNSVVSQTWQVIYQGVNRANTAIDRIPGIPMDETLKKRLIGEAKFLRAYYYFYLVRWYGGVPLILTETQSLSVGKDVARASADEVYAQIIKDLADAETSLPDKFSGADLGRVTAGAAKSMLARVYLTRKDFANARAKSKEVIDNAAKYGYGLFDKYIDVFAISNKNGKESVFEIQFVGGGSGQGSGMVTYFAPENSPITGRGFGSFIPTMDLYNSFKTGDKRKELFINSYVDGAGKTVNTFQHFNKYVDPAAKAFGDANNNFPIIRYADVLMMFAEAENEISGPTAAAVDAINPFRRRAFGFPLTGTSSVDFTTALTKDTFRQAIWDERRWEFNAEGHRWFDLVRTDRLVPLLKAKGKTSITETHKLYPIPQRERDLNPTLTQNPGY</sequence>
<dbReference type="SUPFAM" id="SSF48452">
    <property type="entry name" value="TPR-like"/>
    <property type="match status" value="1"/>
</dbReference>
<dbReference type="InterPro" id="IPR011990">
    <property type="entry name" value="TPR-like_helical_dom_sf"/>
</dbReference>
<evidence type="ECO:0000259" key="8">
    <source>
        <dbReference type="Pfam" id="PF14322"/>
    </source>
</evidence>
<keyword evidence="3 6" id="KW-0732">Signal</keyword>
<dbReference type="AlphaFoldDB" id="A0A1I1LUE1"/>
<comment type="similarity">
    <text evidence="2">Belongs to the SusD family.</text>
</comment>
<proteinExistence type="inferred from homology"/>
<evidence type="ECO:0000256" key="6">
    <source>
        <dbReference type="SAM" id="SignalP"/>
    </source>
</evidence>
<reference evidence="9 10" key="1">
    <citation type="submission" date="2016-10" db="EMBL/GenBank/DDBJ databases">
        <authorList>
            <person name="de Groot N.N."/>
        </authorList>
    </citation>
    <scope>NUCLEOTIDE SEQUENCE [LARGE SCALE GENOMIC DNA]</scope>
    <source>
        <strain evidence="9 10">DSM 26130</strain>
    </source>
</reference>
<evidence type="ECO:0000256" key="5">
    <source>
        <dbReference type="ARBA" id="ARBA00023237"/>
    </source>
</evidence>
<accession>A0A1I1LUE1</accession>
<evidence type="ECO:0000259" key="7">
    <source>
        <dbReference type="Pfam" id="PF07980"/>
    </source>
</evidence>
<dbReference type="Proteomes" id="UP000198598">
    <property type="component" value="Unassembled WGS sequence"/>
</dbReference>
<evidence type="ECO:0000256" key="4">
    <source>
        <dbReference type="ARBA" id="ARBA00023136"/>
    </source>
</evidence>
<gene>
    <name evidence="9" type="ORF">SAMN05216167_102354</name>
</gene>